<evidence type="ECO:0000313" key="3">
    <source>
        <dbReference type="Proteomes" id="UP000028837"/>
    </source>
</evidence>
<proteinExistence type="predicted"/>
<organism evidence="2 3">
    <name type="scientific">Toxoplasma gondii GAB2-2007-GAL-DOM2</name>
    <dbReference type="NCBI Taxonomy" id="1130820"/>
    <lineage>
        <taxon>Eukaryota</taxon>
        <taxon>Sar</taxon>
        <taxon>Alveolata</taxon>
        <taxon>Apicomplexa</taxon>
        <taxon>Conoidasida</taxon>
        <taxon>Coccidia</taxon>
        <taxon>Eucoccidiorida</taxon>
        <taxon>Eimeriorina</taxon>
        <taxon>Sarcocystidae</taxon>
        <taxon>Toxoplasma</taxon>
    </lineage>
</organism>
<feature type="region of interest" description="Disordered" evidence="1">
    <location>
        <begin position="123"/>
        <end position="162"/>
    </location>
</feature>
<feature type="compositionally biased region" description="Basic and acidic residues" evidence="1">
    <location>
        <begin position="256"/>
        <end position="265"/>
    </location>
</feature>
<dbReference type="AlphaFoldDB" id="A0A086JKA4"/>
<feature type="compositionally biased region" description="Basic and acidic residues" evidence="1">
    <location>
        <begin position="149"/>
        <end position="162"/>
    </location>
</feature>
<gene>
    <name evidence="2" type="ORF">TGDOM2_320090</name>
</gene>
<reference evidence="2 3" key="1">
    <citation type="submission" date="2014-02" db="EMBL/GenBank/DDBJ databases">
        <authorList>
            <person name="Sibley D."/>
            <person name="Venepally P."/>
            <person name="Karamycheva S."/>
            <person name="Hadjithomas M."/>
            <person name="Khan A."/>
            <person name="Brunk B."/>
            <person name="Roos D."/>
            <person name="Caler E."/>
            <person name="Lorenzi H."/>
        </authorList>
    </citation>
    <scope>NUCLEOTIDE SEQUENCE [LARGE SCALE GENOMIC DNA]</scope>
    <source>
        <strain evidence="2 3">GAB2-2007-GAL-DOM2</strain>
    </source>
</reference>
<dbReference type="Proteomes" id="UP000028837">
    <property type="component" value="Unassembled WGS sequence"/>
</dbReference>
<sequence>MVDLQDQPFSGSADLDTPIPASIMYDSDLSKIFAALAAPLLQSQELGMLNHEDCSADTNAEDCTPRTTDQDGIVDAYGAVNRSAKGSRCLSDQSPRKCQADLSSDLTFAALKALAGHLESLEASGGSERCSPRARKLGRGESSPGACEEGLREHESSDRIESSRMHAVAERQRLAADAEKVGLGVERPSVDCSSGDAVSMGLRLEDLSSGMALFGRGLKRAASQCFDGEGFADASPTDSTRSGGDGPRSDRRKSPKIGDTDSGKRSDCELLGVDQLLKEDLEDVLELEQATSQLLLSDSDSTSLRETQTPQFRGLLDLPPPAVKSFDVHASRSPDFGFGTKTESTGQPSTGGLPSILPRSFRSRSDYLSLCSLQTGSSDLGKEREPRSLEELKSLAGNEELGLTEIHILAEGLAKEFMETCCARLRPEGYRNCRLKYRRDNLSFTVVSKSRSRCSSPRIDSRNGRYTPRSALKEGPSPWSSGAGMFATPFGSSGGHIGLAGNPSVYGEMRLPCGSRSMGESGVNDSTVAAVVHAFLKATSILADATVQLHRERLGAGAVPSPQEGFRPVSNTKAEYQLEAFRRSA</sequence>
<accession>A0A086JKA4</accession>
<feature type="region of interest" description="Disordered" evidence="1">
    <location>
        <begin position="229"/>
        <end position="265"/>
    </location>
</feature>
<evidence type="ECO:0000313" key="2">
    <source>
        <dbReference type="EMBL" id="KFG32572.1"/>
    </source>
</evidence>
<feature type="compositionally biased region" description="Polar residues" evidence="1">
    <location>
        <begin position="341"/>
        <end position="352"/>
    </location>
</feature>
<dbReference type="OrthoDB" id="330064at2759"/>
<comment type="caution">
    <text evidence="2">The sequence shown here is derived from an EMBL/GenBank/DDBJ whole genome shotgun (WGS) entry which is preliminary data.</text>
</comment>
<protein>
    <submittedName>
        <fullName evidence="2">Uncharacterized protein</fullName>
    </submittedName>
</protein>
<dbReference type="EMBL" id="AHZU02001415">
    <property type="protein sequence ID" value="KFG32572.1"/>
    <property type="molecule type" value="Genomic_DNA"/>
</dbReference>
<name>A0A086JKA4_TOXGO</name>
<evidence type="ECO:0000256" key="1">
    <source>
        <dbReference type="SAM" id="MobiDB-lite"/>
    </source>
</evidence>
<dbReference type="VEuPathDB" id="ToxoDB:TGDOM2_320090"/>
<feature type="region of interest" description="Disordered" evidence="1">
    <location>
        <begin position="455"/>
        <end position="478"/>
    </location>
</feature>
<feature type="region of interest" description="Disordered" evidence="1">
    <location>
        <begin position="334"/>
        <end position="355"/>
    </location>
</feature>